<dbReference type="PROSITE" id="PS50114">
    <property type="entry name" value="GATA_ZN_FINGER_2"/>
    <property type="match status" value="1"/>
</dbReference>
<dbReference type="AlphaFoldDB" id="A0A1Y2BJD2"/>
<dbReference type="Proteomes" id="UP000193986">
    <property type="component" value="Unassembled WGS sequence"/>
</dbReference>
<accession>A0A1Y2BJD2</accession>
<feature type="region of interest" description="Disordered" evidence="5">
    <location>
        <begin position="292"/>
        <end position="412"/>
    </location>
</feature>
<evidence type="ECO:0000256" key="4">
    <source>
        <dbReference type="PROSITE-ProRule" id="PRU00094"/>
    </source>
</evidence>
<dbReference type="Gene3D" id="3.30.450.20">
    <property type="entry name" value="PAS domain"/>
    <property type="match status" value="1"/>
</dbReference>
<evidence type="ECO:0000313" key="8">
    <source>
        <dbReference type="Proteomes" id="UP000193986"/>
    </source>
</evidence>
<dbReference type="InterPro" id="IPR000014">
    <property type="entry name" value="PAS"/>
</dbReference>
<dbReference type="STRING" id="71784.A0A1Y2BJD2"/>
<dbReference type="PROSITE" id="PS00344">
    <property type="entry name" value="GATA_ZN_FINGER_1"/>
    <property type="match status" value="1"/>
</dbReference>
<name>A0A1Y2BJD2_9TREE</name>
<keyword evidence="2 4" id="KW-0863">Zinc-finger</keyword>
<dbReference type="SUPFAM" id="SSF57716">
    <property type="entry name" value="Glucocorticoid receptor-like (DNA-binding domain)"/>
    <property type="match status" value="1"/>
</dbReference>
<dbReference type="InterPro" id="IPR035965">
    <property type="entry name" value="PAS-like_dom_sf"/>
</dbReference>
<dbReference type="InterPro" id="IPR051140">
    <property type="entry name" value="GATA_TF"/>
</dbReference>
<organism evidence="7 8">
    <name type="scientific">Naematelia encephala</name>
    <dbReference type="NCBI Taxonomy" id="71784"/>
    <lineage>
        <taxon>Eukaryota</taxon>
        <taxon>Fungi</taxon>
        <taxon>Dikarya</taxon>
        <taxon>Basidiomycota</taxon>
        <taxon>Agaricomycotina</taxon>
        <taxon>Tremellomycetes</taxon>
        <taxon>Tremellales</taxon>
        <taxon>Naemateliaceae</taxon>
        <taxon>Naematelia</taxon>
    </lineage>
</organism>
<dbReference type="InterPro" id="IPR013767">
    <property type="entry name" value="PAS_fold"/>
</dbReference>
<evidence type="ECO:0000313" key="7">
    <source>
        <dbReference type="EMBL" id="ORY34878.1"/>
    </source>
</evidence>
<keyword evidence="8" id="KW-1185">Reference proteome</keyword>
<reference evidence="7 8" key="1">
    <citation type="submission" date="2016-07" db="EMBL/GenBank/DDBJ databases">
        <title>Pervasive Adenine N6-methylation of Active Genes in Fungi.</title>
        <authorList>
            <consortium name="DOE Joint Genome Institute"/>
            <person name="Mondo S.J."/>
            <person name="Dannebaum R.O."/>
            <person name="Kuo R.C."/>
            <person name="Labutti K."/>
            <person name="Haridas S."/>
            <person name="Kuo A."/>
            <person name="Salamov A."/>
            <person name="Ahrendt S.R."/>
            <person name="Lipzen A."/>
            <person name="Sullivan W."/>
            <person name="Andreopoulos W.B."/>
            <person name="Clum A."/>
            <person name="Lindquist E."/>
            <person name="Daum C."/>
            <person name="Ramamoorthy G.K."/>
            <person name="Gryganskyi A."/>
            <person name="Culley D."/>
            <person name="Magnuson J.K."/>
            <person name="James T.Y."/>
            <person name="O'Malley M.A."/>
            <person name="Stajich J.E."/>
            <person name="Spatafora J.W."/>
            <person name="Visel A."/>
            <person name="Grigoriev I.V."/>
        </authorList>
    </citation>
    <scope>NUCLEOTIDE SEQUENCE [LARGE SCALE GENOMIC DNA]</scope>
    <source>
        <strain evidence="7 8">68-887.2</strain>
    </source>
</reference>
<comment type="caution">
    <text evidence="7">The sequence shown here is derived from an EMBL/GenBank/DDBJ whole genome shotgun (WGS) entry which is preliminary data.</text>
</comment>
<dbReference type="GO" id="GO:0008270">
    <property type="term" value="F:zinc ion binding"/>
    <property type="evidence" value="ECO:0007669"/>
    <property type="project" value="UniProtKB-KW"/>
</dbReference>
<dbReference type="Gene3D" id="3.30.50.10">
    <property type="entry name" value="Erythroid Transcription Factor GATA-1, subunit A"/>
    <property type="match status" value="1"/>
</dbReference>
<feature type="region of interest" description="Disordered" evidence="5">
    <location>
        <begin position="126"/>
        <end position="153"/>
    </location>
</feature>
<feature type="domain" description="GATA-type" evidence="6">
    <location>
        <begin position="393"/>
        <end position="439"/>
    </location>
</feature>
<dbReference type="CDD" id="cd00202">
    <property type="entry name" value="ZnF_GATA"/>
    <property type="match status" value="1"/>
</dbReference>
<proteinExistence type="predicted"/>
<keyword evidence="1" id="KW-0479">Metal-binding</keyword>
<dbReference type="CDD" id="cd00130">
    <property type="entry name" value="PAS"/>
    <property type="match status" value="1"/>
</dbReference>
<dbReference type="OrthoDB" id="2162994at2759"/>
<dbReference type="Pfam" id="PF00989">
    <property type="entry name" value="PAS"/>
    <property type="match status" value="1"/>
</dbReference>
<sequence length="439" mass="46181">MSYIASAMNSASYATNTSDDRDNSNGFEFTRRKRWPSLLLQELVGSALFCLKPIPDQRSSVDPNNGRPESTLGWKILFASPSAQEMLNQKPSELEGRDFFDLVFTPDHPQLQVLFLSLLNPGHPPLAHNSDSSASNSTDSSGGLGFGQPAIFSGPSGAGRTQTAYVRILAASEPSHPGTSSVATIGKGSSSSSSSSSGPVVWELRAHATGLDGPLFGGPAFGMAGQGTVEPQSQGNEGSLRGKAVWVMGRKVGQGQGEAESNGTSQSLDAFLELKLENERLREELQELQLDLDDDDYSRPVYVDPAPIPIYNPDDSDSVSDSSDSSTNGDAGTGTGGGGGGGTGGAGEGSSNSSPRAKPSNKLLKDPAQRKKKKTSMGMSRPSGQEGEGMHVCVSCGRTDSPEWRKGPLGPKTLCNACGLRWAKRNSVAPSKKDKKDKK</sequence>
<protein>
    <recommendedName>
        <fullName evidence="6">GATA-type domain-containing protein</fullName>
    </recommendedName>
</protein>
<feature type="compositionally biased region" description="Gly residues" evidence="5">
    <location>
        <begin position="331"/>
        <end position="348"/>
    </location>
</feature>
<dbReference type="PANTHER" id="PTHR45658">
    <property type="entry name" value="GATA TRANSCRIPTION FACTOR"/>
    <property type="match status" value="1"/>
</dbReference>
<dbReference type="InterPro" id="IPR013088">
    <property type="entry name" value="Znf_NHR/GATA"/>
</dbReference>
<evidence type="ECO:0000256" key="3">
    <source>
        <dbReference type="ARBA" id="ARBA00022833"/>
    </source>
</evidence>
<dbReference type="InterPro" id="IPR000679">
    <property type="entry name" value="Znf_GATA"/>
</dbReference>
<gene>
    <name evidence="7" type="ORF">BCR39DRAFT_515313</name>
</gene>
<feature type="region of interest" description="Disordered" evidence="5">
    <location>
        <begin position="173"/>
        <end position="198"/>
    </location>
</feature>
<dbReference type="InParanoid" id="A0A1Y2BJD2"/>
<keyword evidence="3" id="KW-0862">Zinc</keyword>
<evidence type="ECO:0000259" key="6">
    <source>
        <dbReference type="PROSITE" id="PS50114"/>
    </source>
</evidence>
<dbReference type="GO" id="GO:0043565">
    <property type="term" value="F:sequence-specific DNA binding"/>
    <property type="evidence" value="ECO:0007669"/>
    <property type="project" value="InterPro"/>
</dbReference>
<dbReference type="EMBL" id="MCFC01000002">
    <property type="protein sequence ID" value="ORY34878.1"/>
    <property type="molecule type" value="Genomic_DNA"/>
</dbReference>
<evidence type="ECO:0000256" key="1">
    <source>
        <dbReference type="ARBA" id="ARBA00022723"/>
    </source>
</evidence>
<dbReference type="SUPFAM" id="SSF55785">
    <property type="entry name" value="PYP-like sensor domain (PAS domain)"/>
    <property type="match status" value="1"/>
</dbReference>
<dbReference type="GO" id="GO:0006355">
    <property type="term" value="P:regulation of DNA-templated transcription"/>
    <property type="evidence" value="ECO:0007669"/>
    <property type="project" value="InterPro"/>
</dbReference>
<dbReference type="Pfam" id="PF00320">
    <property type="entry name" value="GATA"/>
    <property type="match status" value="1"/>
</dbReference>
<evidence type="ECO:0000256" key="5">
    <source>
        <dbReference type="SAM" id="MobiDB-lite"/>
    </source>
</evidence>
<dbReference type="PANTHER" id="PTHR45658:SF18">
    <property type="entry name" value="PROTEIN GAT2"/>
    <property type="match status" value="1"/>
</dbReference>
<feature type="compositionally biased region" description="Low complexity" evidence="5">
    <location>
        <begin position="129"/>
        <end position="141"/>
    </location>
</feature>
<dbReference type="SMART" id="SM00401">
    <property type="entry name" value="ZnF_GATA"/>
    <property type="match status" value="1"/>
</dbReference>
<evidence type="ECO:0000256" key="2">
    <source>
        <dbReference type="ARBA" id="ARBA00022771"/>
    </source>
</evidence>
<feature type="compositionally biased region" description="Low complexity" evidence="5">
    <location>
        <begin position="319"/>
        <end position="330"/>
    </location>
</feature>